<feature type="domain" description="Probable ATP-binding protein BrxC 4th six-stranded beta-sheet" evidence="4">
    <location>
        <begin position="564"/>
        <end position="738"/>
    </location>
</feature>
<evidence type="ECO:0000313" key="5">
    <source>
        <dbReference type="EMBL" id="MEC4175563.1"/>
    </source>
</evidence>
<protein>
    <submittedName>
        <fullName evidence="5">BREX system P-loop protein BrxC</fullName>
    </submittedName>
</protein>
<reference evidence="5 6" key="1">
    <citation type="submission" date="2024-01" db="EMBL/GenBank/DDBJ databases">
        <title>novel species in genus Adlercreutzia.</title>
        <authorList>
            <person name="Liu X."/>
        </authorList>
    </citation>
    <scope>NUCLEOTIDE SEQUENCE [LARGE SCALE GENOMIC DNA]</scope>
    <source>
        <strain evidence="5 6">R7</strain>
    </source>
</reference>
<dbReference type="Pfam" id="PF25796">
    <property type="entry name" value="BREX_BrxC_4th"/>
    <property type="match status" value="1"/>
</dbReference>
<evidence type="ECO:0000256" key="1">
    <source>
        <dbReference type="SAM" id="MobiDB-lite"/>
    </source>
</evidence>
<evidence type="ECO:0000259" key="3">
    <source>
        <dbReference type="Pfam" id="PF25792"/>
    </source>
</evidence>
<evidence type="ECO:0000259" key="2">
    <source>
        <dbReference type="Pfam" id="PF25791"/>
    </source>
</evidence>
<gene>
    <name evidence="5" type="primary">brxC</name>
    <name evidence="5" type="ORF">VIN30_03770</name>
</gene>
<sequence length="1229" mass="135656">MQIKNLFAKDINRSINGVIKVAQDDEASIVQELSEYVVTNELQRHFADFFEAYDRAIDVPTDKVGVWISGFFGSGKSHFLKMLSYLLANREVGGVPAIDYFDGKIADPMVYSRMRRAAEVPTESILFNIDAKGGHWKGGAEAKTALLLAFARVFYENMGFYGEDLKLARLEQFVDSRGKTEAFRAAFARVSGGDWLEDRSNYLLFEDDVVEVMQEVLGMSREAAQHWFDGTETAAISPDRLTDEIASYAARRAEECGGEFRLLFMVDEVGQFIGSDVNLMLNLQTLVEELGAKSAGRVWVMVTSQEAIDEVTKVAGNDFSKIQGRFNTRLSLSSSSVDEVIKRRVLEKTDAARALLSAEYDEQSAVLKNLFTFEESQSDLRGYTGPADFVETYPFADYQFKIMPSVLAEIRKHGNSGKHLSGGERSMLSGFQEAAQKVQDASNTALVPLWRFYDTIATFLEHGIRQVIERAARAAEGDAGLVPADVEVLKTLYLIRYIKDIKPTVGNIAILMVDDMAVDKVVLRDMVKSSLDRLVYENYVARNGDAYHFLTDEEQDVAREISATNVDGAAITEEIKRLIFDSLYTSRKYRKGANDFPFDRYVDDTIHGAAQGGMKLNIVTVGWPELSQADDGTLALRSTDQALVVLPEGDDRYYEALLNAARIKKYVNTQNVPALPASRQDIIKGKQAEAARNKKEAQQYLEEAVAEARVAVNGRVVDRRTLGGRSVKATLDGALDELVSSVFTKAGYVTEPAGGAADVIAVLTGTAQGALAGTDGANALAVEEVEKFLENQNRLHVNTTMGELQRKFGGRPFGWREADVAAVVARLLSEGRAQARVAGKVLNPQEPAERKRIAENLAGKGADSLEIKKRELPSNALMSRARALLRELPGTSAVPDDIDGLTRAVREYLEGQHERTRNLLTNEYERREYPGRAAVERGLHLASEILKSQADEVAFLKAFTDAEDDLLDWSEDAEPVLGFFPNQQRLFDDAVKLREAMAGEGVYLIDSAEAQRALEEMAAILGNSTPYSRVSELPALGDAVRRAHDEVVRVGRSDLLDTMEATMAEICDYAANADLPAGFMDAIERELASKKSQTLAVDTRSQLDAFATQLDVWRNSKLASIDRAIEEAREAAAREEAMRVRKQDDVTVKKPVPGTPSSGSSGGGDFGRSSQPKDASHPEPRRPRTKTIERRDLCRATRLTSEADIDAYVESIRKKLAEALADNDSISVR</sequence>
<dbReference type="RefSeq" id="WP_338209403.1">
    <property type="nucleotide sequence ID" value="NZ_JAYMFF010000006.1"/>
</dbReference>
<feature type="domain" description="Probable ATP-binding protein BrxC winged helix-turn-helix" evidence="2">
    <location>
        <begin position="746"/>
        <end position="847"/>
    </location>
</feature>
<dbReference type="InterPro" id="IPR047679">
    <property type="entry name" value="BREX_BrxC"/>
</dbReference>
<feature type="compositionally biased region" description="Basic and acidic residues" evidence="1">
    <location>
        <begin position="1174"/>
        <end position="1194"/>
    </location>
</feature>
<dbReference type="InterPro" id="IPR058038">
    <property type="entry name" value="BREX_BrxC_wHTH"/>
</dbReference>
<proteinExistence type="predicted"/>
<evidence type="ECO:0000259" key="4">
    <source>
        <dbReference type="Pfam" id="PF25796"/>
    </source>
</evidence>
<name>A0ABU6IGI8_9ACTN</name>
<dbReference type="InterPro" id="IPR058037">
    <property type="entry name" value="BREX_BrxC_helical"/>
</dbReference>
<dbReference type="Pfam" id="PF25792">
    <property type="entry name" value="BREX_BrxC_helical"/>
    <property type="match status" value="1"/>
</dbReference>
<comment type="caution">
    <text evidence="5">The sequence shown here is derived from an EMBL/GenBank/DDBJ whole genome shotgun (WGS) entry which is preliminary data.</text>
</comment>
<dbReference type="Pfam" id="PF25791">
    <property type="entry name" value="WHD_BREX_BrxC"/>
    <property type="match status" value="1"/>
</dbReference>
<dbReference type="InterPro" id="IPR058036">
    <property type="entry name" value="BREX_BrxC_4th"/>
</dbReference>
<dbReference type="Proteomes" id="UP001349994">
    <property type="component" value="Unassembled WGS sequence"/>
</dbReference>
<keyword evidence="6" id="KW-1185">Reference proteome</keyword>
<evidence type="ECO:0000313" key="6">
    <source>
        <dbReference type="Proteomes" id="UP001349994"/>
    </source>
</evidence>
<feature type="region of interest" description="Disordered" evidence="1">
    <location>
        <begin position="1136"/>
        <end position="1194"/>
    </location>
</feature>
<feature type="domain" description="Probable ATP-binding protein BrxC alpha-helical" evidence="3">
    <location>
        <begin position="878"/>
        <end position="996"/>
    </location>
</feature>
<organism evidence="5 6">
    <name type="scientific">Adlercreutzia wanghongyangiae</name>
    <dbReference type="NCBI Taxonomy" id="3111451"/>
    <lineage>
        <taxon>Bacteria</taxon>
        <taxon>Bacillati</taxon>
        <taxon>Actinomycetota</taxon>
        <taxon>Coriobacteriia</taxon>
        <taxon>Eggerthellales</taxon>
        <taxon>Eggerthellaceae</taxon>
        <taxon>Adlercreutzia</taxon>
    </lineage>
</organism>
<dbReference type="EMBL" id="JAYMFF010000006">
    <property type="protein sequence ID" value="MEC4175563.1"/>
    <property type="molecule type" value="Genomic_DNA"/>
</dbReference>
<feature type="compositionally biased region" description="Basic and acidic residues" evidence="1">
    <location>
        <begin position="1136"/>
        <end position="1148"/>
    </location>
</feature>
<dbReference type="NCBIfam" id="NF033441">
    <property type="entry name" value="BREX_BrxC"/>
    <property type="match status" value="1"/>
</dbReference>
<accession>A0ABU6IGI8</accession>